<dbReference type="RefSeq" id="WP_039337776.1">
    <property type="nucleotide sequence ID" value="NZ_JBNNWK010000004.1"/>
</dbReference>
<dbReference type="GO" id="GO:0008236">
    <property type="term" value="F:serine-type peptidase activity"/>
    <property type="evidence" value="ECO:0007669"/>
    <property type="project" value="InterPro"/>
</dbReference>
<dbReference type="STRING" id="48936.NJ75_04140"/>
<dbReference type="AlphaFoldDB" id="A0A0B8Z8M3"/>
<comment type="caution">
    <text evidence="3">The sequence shown here is derived from an EMBL/GenBank/DDBJ whole genome shotgun (WGS) entry which is preliminary data.</text>
</comment>
<sequence>MVKRWHPAPLSLALAALVPFAAQAADGAGIRPAIEITRIDSPSISPDGTLALWREYRASVDRNDYDVAWLVAPSDGSAPARRIAAAGEIEWLNGFPLTSGAQWTRDGRTVLFRKIAGGQVQVWRAATDGSGAAQVTSEAGNVRDMIPLAGGKAWLLGFGPKRAAIEAAEQAEYDSGTRIDASVDPQRPLYRGDRIDGRWASGRLQGAWFEQGGVIAAGKPRLKVLGQNLATIRDATAEEARNYASRPRSLERLQDWYVALRQPSGDARGIAVVLSKGLSWRLAVINAEGQELARCEAVQCKAARARSVVWAGTDNALIFESRNGDGGSTLARWDPASGQVEEVFQSSGERNGGDNGKACAASTRRLICVASSANEPPRVVAIDLASRHEQVLRAPNAPLENPAIRFDRQVWQDGSGRTFSGYLALPPGQNGPVPLFITYYSCEGYLRGGTGDEYPLRDLAASGIGALCINRQPGVAGGGDNVEAYRVAASGIAAIIAELSGQGKIDSSRVGMGGVSFGGEVTAWLAMHSRLLKAAAVANVMVTPTYYWFNAVAGRDVPAMLKSAWDLGNPDTDHAGWRRVSPSFNADRISVPLLMQLPEQEYRANVELLARLQRARKPVELWAFPCEMHLKWQPRHQLAANVRNFDWFRFWLLGDAGGKPADPASWQRWRDMTP</sequence>
<evidence type="ECO:0000313" key="3">
    <source>
        <dbReference type="EMBL" id="KHS42578.1"/>
    </source>
</evidence>
<dbReference type="Pfam" id="PF00326">
    <property type="entry name" value="Peptidase_S9"/>
    <property type="match status" value="1"/>
</dbReference>
<dbReference type="PATRIC" id="fig|48936.3.peg.4169"/>
<dbReference type="InterPro" id="IPR053536">
    <property type="entry name" value="Lasso_peptide_isopeptidase"/>
</dbReference>
<reference evidence="3 4" key="1">
    <citation type="submission" date="2014-10" db="EMBL/GenBank/DDBJ databases">
        <title>Draft genome sequence of Novosphingobium subterraneum DSM 12447.</title>
        <authorList>
            <person name="Gan H.M."/>
            <person name="Gan H.Y."/>
            <person name="Savka M.A."/>
        </authorList>
    </citation>
    <scope>NUCLEOTIDE SEQUENCE [LARGE SCALE GENOMIC DNA]</scope>
    <source>
        <strain evidence="3 4">DSM 12447</strain>
    </source>
</reference>
<proteinExistence type="predicted"/>
<keyword evidence="4" id="KW-1185">Reference proteome</keyword>
<dbReference type="InterPro" id="IPR001375">
    <property type="entry name" value="Peptidase_S9_cat"/>
</dbReference>
<keyword evidence="1" id="KW-0732">Signal</keyword>
<protein>
    <submittedName>
        <fullName evidence="3">Putative peptidase</fullName>
    </submittedName>
</protein>
<feature type="chain" id="PRO_5002126548" evidence="1">
    <location>
        <begin position="25"/>
        <end position="674"/>
    </location>
</feature>
<evidence type="ECO:0000256" key="1">
    <source>
        <dbReference type="SAM" id="SignalP"/>
    </source>
</evidence>
<feature type="domain" description="Peptidase S9 prolyl oligopeptidase catalytic" evidence="2">
    <location>
        <begin position="493"/>
        <end position="651"/>
    </location>
</feature>
<dbReference type="GO" id="GO:0006508">
    <property type="term" value="P:proteolysis"/>
    <property type="evidence" value="ECO:0007669"/>
    <property type="project" value="InterPro"/>
</dbReference>
<evidence type="ECO:0000259" key="2">
    <source>
        <dbReference type="Pfam" id="PF00326"/>
    </source>
</evidence>
<dbReference type="Gene3D" id="2.120.10.30">
    <property type="entry name" value="TolB, C-terminal domain"/>
    <property type="match status" value="2"/>
</dbReference>
<accession>A0A0B8Z8M3</accession>
<evidence type="ECO:0000313" key="4">
    <source>
        <dbReference type="Proteomes" id="UP000031338"/>
    </source>
</evidence>
<dbReference type="EMBL" id="JRVC01000028">
    <property type="protein sequence ID" value="KHS42578.1"/>
    <property type="molecule type" value="Genomic_DNA"/>
</dbReference>
<organism evidence="3 4">
    <name type="scientific">Novosphingobium subterraneum</name>
    <dbReference type="NCBI Taxonomy" id="48936"/>
    <lineage>
        <taxon>Bacteria</taxon>
        <taxon>Pseudomonadati</taxon>
        <taxon>Pseudomonadota</taxon>
        <taxon>Alphaproteobacteria</taxon>
        <taxon>Sphingomonadales</taxon>
        <taxon>Sphingomonadaceae</taxon>
        <taxon>Novosphingobium</taxon>
    </lineage>
</organism>
<dbReference type="SUPFAM" id="SSF82171">
    <property type="entry name" value="DPP6 N-terminal domain-like"/>
    <property type="match status" value="1"/>
</dbReference>
<dbReference type="SUPFAM" id="SSF53474">
    <property type="entry name" value="alpha/beta-Hydrolases"/>
    <property type="match status" value="1"/>
</dbReference>
<feature type="signal peptide" evidence="1">
    <location>
        <begin position="1"/>
        <end position="24"/>
    </location>
</feature>
<dbReference type="InterPro" id="IPR029058">
    <property type="entry name" value="AB_hydrolase_fold"/>
</dbReference>
<dbReference type="InterPro" id="IPR011042">
    <property type="entry name" value="6-blade_b-propeller_TolB-like"/>
</dbReference>
<dbReference type="NCBIfam" id="NF033523">
    <property type="entry name" value="lasso_peptidase"/>
    <property type="match status" value="1"/>
</dbReference>
<dbReference type="Proteomes" id="UP000031338">
    <property type="component" value="Unassembled WGS sequence"/>
</dbReference>
<gene>
    <name evidence="3" type="ORF">NJ75_04140</name>
</gene>
<dbReference type="Gene3D" id="3.40.50.1820">
    <property type="entry name" value="alpha/beta hydrolase"/>
    <property type="match status" value="1"/>
</dbReference>
<name>A0A0B8Z8M3_9SPHN</name>